<dbReference type="InterPro" id="IPR000198">
    <property type="entry name" value="RhoGAP_dom"/>
</dbReference>
<dbReference type="InterPro" id="IPR008936">
    <property type="entry name" value="Rho_GTPase_activation_prot"/>
</dbReference>
<name>A0A6P6JFB1_CARAU</name>
<dbReference type="CDD" id="cd04391">
    <property type="entry name" value="RhoGAP_ARHGAP18"/>
    <property type="match status" value="1"/>
</dbReference>
<evidence type="ECO:0000256" key="2">
    <source>
        <dbReference type="ARBA" id="ARBA00055252"/>
    </source>
</evidence>
<dbReference type="SMART" id="SM00324">
    <property type="entry name" value="RhoGAP"/>
    <property type="match status" value="1"/>
</dbReference>
<dbReference type="InterPro" id="IPR057323">
    <property type="entry name" value="RHG40/28/18_ubiquitin"/>
</dbReference>
<feature type="domain" description="Rho-GAP" evidence="3">
    <location>
        <begin position="407"/>
        <end position="603"/>
    </location>
</feature>
<keyword evidence="1" id="KW-0343">GTPase activation</keyword>
<dbReference type="GeneID" id="113042722"/>
<comment type="function">
    <text evidence="2">GTPase activator for the Rho-type GTPases by converting them to an inactive GDP-bound state.</text>
</comment>
<dbReference type="OrthoDB" id="27680at2759"/>
<dbReference type="KEGG" id="caua:113042722"/>
<dbReference type="RefSeq" id="XP_026057522.1">
    <property type="nucleotide sequence ID" value="XM_026201737.1"/>
</dbReference>
<evidence type="ECO:0000313" key="5">
    <source>
        <dbReference type="RefSeq" id="XP_026057522.1"/>
    </source>
</evidence>
<dbReference type="SUPFAM" id="SSF48350">
    <property type="entry name" value="GTPase activation domain, GAP"/>
    <property type="match status" value="1"/>
</dbReference>
<proteinExistence type="predicted"/>
<organism evidence="4 5">
    <name type="scientific">Carassius auratus</name>
    <name type="common">Goldfish</name>
    <dbReference type="NCBI Taxonomy" id="7957"/>
    <lineage>
        <taxon>Eukaryota</taxon>
        <taxon>Metazoa</taxon>
        <taxon>Chordata</taxon>
        <taxon>Craniata</taxon>
        <taxon>Vertebrata</taxon>
        <taxon>Euteleostomi</taxon>
        <taxon>Actinopterygii</taxon>
        <taxon>Neopterygii</taxon>
        <taxon>Teleostei</taxon>
        <taxon>Ostariophysi</taxon>
        <taxon>Cypriniformes</taxon>
        <taxon>Cyprinidae</taxon>
        <taxon>Cyprininae</taxon>
        <taxon>Carassius</taxon>
    </lineage>
</organism>
<reference evidence="5" key="1">
    <citation type="submission" date="2025-08" db="UniProtKB">
        <authorList>
            <consortium name="RefSeq"/>
        </authorList>
    </citation>
    <scope>IDENTIFICATION</scope>
    <source>
        <strain evidence="5">Wakin</strain>
        <tissue evidence="5">Muscle</tissue>
    </source>
</reference>
<evidence type="ECO:0000313" key="4">
    <source>
        <dbReference type="Proteomes" id="UP000515129"/>
    </source>
</evidence>
<evidence type="ECO:0000256" key="1">
    <source>
        <dbReference type="ARBA" id="ARBA00022468"/>
    </source>
</evidence>
<dbReference type="PANTHER" id="PTHR14963:SF5">
    <property type="entry name" value="RHO GTPASE-ACTIVATING PROTEIN 28"/>
    <property type="match status" value="1"/>
</dbReference>
<dbReference type="GO" id="GO:0030833">
    <property type="term" value="P:regulation of actin filament polymerization"/>
    <property type="evidence" value="ECO:0007669"/>
    <property type="project" value="TreeGrafter"/>
</dbReference>
<dbReference type="AlphaFoldDB" id="A0A6P6JFB1"/>
<dbReference type="Pfam" id="PF00620">
    <property type="entry name" value="RhoGAP"/>
    <property type="match status" value="1"/>
</dbReference>
<evidence type="ECO:0000259" key="3">
    <source>
        <dbReference type="PROSITE" id="PS50238"/>
    </source>
</evidence>
<dbReference type="GO" id="GO:0051056">
    <property type="term" value="P:regulation of small GTPase mediated signal transduction"/>
    <property type="evidence" value="ECO:0007669"/>
    <property type="project" value="TreeGrafter"/>
</dbReference>
<protein>
    <submittedName>
        <fullName evidence="5">Rho GTPase-activating protein 18-like</fullName>
    </submittedName>
</protein>
<dbReference type="GO" id="GO:0051497">
    <property type="term" value="P:negative regulation of stress fiber assembly"/>
    <property type="evidence" value="ECO:0007669"/>
    <property type="project" value="TreeGrafter"/>
</dbReference>
<dbReference type="PROSITE" id="PS50238">
    <property type="entry name" value="RHOGAP"/>
    <property type="match status" value="1"/>
</dbReference>
<dbReference type="FunFam" id="1.10.555.10:FF:000018">
    <property type="entry name" value="Rho GTPase activating protein 28"/>
    <property type="match status" value="1"/>
</dbReference>
<dbReference type="GO" id="GO:0007165">
    <property type="term" value="P:signal transduction"/>
    <property type="evidence" value="ECO:0007669"/>
    <property type="project" value="InterPro"/>
</dbReference>
<dbReference type="Pfam" id="PF25442">
    <property type="entry name" value="Ubiquitin_RHG40_C"/>
    <property type="match status" value="1"/>
</dbReference>
<dbReference type="Gene3D" id="1.10.555.10">
    <property type="entry name" value="Rho GTPase activation protein"/>
    <property type="match status" value="1"/>
</dbReference>
<accession>A0A6P6JFB1</accession>
<dbReference type="GO" id="GO:0005096">
    <property type="term" value="F:GTPase activator activity"/>
    <property type="evidence" value="ECO:0007669"/>
    <property type="project" value="UniProtKB-KW"/>
</dbReference>
<dbReference type="PANTHER" id="PTHR14963">
    <property type="entry name" value="RHO GTPASE ACTIVATING PROTEIN 18,19-RELATED"/>
    <property type="match status" value="1"/>
</dbReference>
<gene>
    <name evidence="5" type="primary">LOC113042722</name>
</gene>
<sequence>MCVRLASDQPRPLLLASSVRLALFLQAVRLCLFTRSDKCVSGRLGVSLLSLCVSLSLVSLSVLCVCLSECPCLYVSLHVSCFAGCLVCLSVSECLCLNVSCKSLSLCLGVSLLSLCVSVSLVCVCESSVQGISNAGDAHSHRFSFSCLCRKAQYQRRGLSPCAAERCVSRDSMEDYWSEMKSIEEERQGAAEEQTERSSMDEAELEEAWLQEAGLSTLVTGTQSDGPAEALLSTLTHSQAAMVKKRLDNYTQTLRKRNKQPTRHVRDVFSTPDASSELTPPVSPNGRIALKLPQWNPPKVPADSSSSETILLSLDVPYSEAARAHRRDRECQDCRRICKDDRDLPRFQIVRPRQGLTRVSDLSSEDIKKISCISLIELTTFYDFLGIEMKRSRVVRSKARDSGIFGVPLNTLLENDQKKYPGSRVPLVFKKLLSKLEQTGLQTEGILRVPGSASRVKHLRQELELKFYEDRFDWDQVRQNDAAGLLKMFIRELPYPLLTTQHLPAFTAAQSISSPKHQIQALHLLIMLLPEANRDTLKALLEFLRKVVAYEEKNRMSLWNVSMIVAPNLFTFRGKNVKQEEMLSAVAAAQLVQILITHQDLLWTVPCFLISHVRKMNEAAAGKKTPTSEKSKRRLLKRWNLEKERERSEVTDLHDGVIRVHAPLHAKVSMAIQLNAEMKARDIMARFDVENGHSSHSIRRQRQHLFETGGNIGERCLDPDAHLLDVYRVNPHCEWVLKSRAT</sequence>
<keyword evidence="4" id="KW-1185">Reference proteome</keyword>
<dbReference type="GO" id="GO:0005737">
    <property type="term" value="C:cytoplasm"/>
    <property type="evidence" value="ECO:0007669"/>
    <property type="project" value="TreeGrafter"/>
</dbReference>
<dbReference type="Proteomes" id="UP000515129">
    <property type="component" value="Chromosome 24"/>
</dbReference>